<evidence type="ECO:0000313" key="17">
    <source>
        <dbReference type="Proteomes" id="UP000030437"/>
    </source>
</evidence>
<evidence type="ECO:0000256" key="3">
    <source>
        <dbReference type="ARBA" id="ARBA00012438"/>
    </source>
</evidence>
<keyword evidence="13 14" id="KW-0472">Membrane</keyword>
<dbReference type="Pfam" id="PF00512">
    <property type="entry name" value="HisKA"/>
    <property type="match status" value="1"/>
</dbReference>
<dbReference type="Gene3D" id="6.10.340.10">
    <property type="match status" value="1"/>
</dbReference>
<evidence type="ECO:0000256" key="12">
    <source>
        <dbReference type="ARBA" id="ARBA00023012"/>
    </source>
</evidence>
<feature type="transmembrane region" description="Helical" evidence="14">
    <location>
        <begin position="9"/>
        <end position="32"/>
    </location>
</feature>
<evidence type="ECO:0000256" key="9">
    <source>
        <dbReference type="ARBA" id="ARBA00022777"/>
    </source>
</evidence>
<dbReference type="PANTHER" id="PTHR45528:SF1">
    <property type="entry name" value="SENSOR HISTIDINE KINASE CPXA"/>
    <property type="match status" value="1"/>
</dbReference>
<feature type="transmembrane region" description="Helical" evidence="14">
    <location>
        <begin position="163"/>
        <end position="188"/>
    </location>
</feature>
<dbReference type="InterPro" id="IPR050398">
    <property type="entry name" value="HssS/ArlS-like"/>
</dbReference>
<evidence type="ECO:0000256" key="7">
    <source>
        <dbReference type="ARBA" id="ARBA00022692"/>
    </source>
</evidence>
<dbReference type="SUPFAM" id="SSF47384">
    <property type="entry name" value="Homodimeric domain of signal transducing histidine kinase"/>
    <property type="match status" value="1"/>
</dbReference>
<organism evidence="16 17">
    <name type="scientific">Lysinibacillus odysseyi 34hs-1 = NBRC 100172</name>
    <dbReference type="NCBI Taxonomy" id="1220589"/>
    <lineage>
        <taxon>Bacteria</taxon>
        <taxon>Bacillati</taxon>
        <taxon>Bacillota</taxon>
        <taxon>Bacilli</taxon>
        <taxon>Bacillales</taxon>
        <taxon>Bacillaceae</taxon>
        <taxon>Lysinibacillus</taxon>
    </lineage>
</organism>
<dbReference type="InterPro" id="IPR004358">
    <property type="entry name" value="Sig_transdc_His_kin-like_C"/>
</dbReference>
<comment type="catalytic activity">
    <reaction evidence="1">
        <text>ATP + protein L-histidine = ADP + protein N-phospho-L-histidine.</text>
        <dbReference type="EC" id="2.7.13.3"/>
    </reaction>
</comment>
<keyword evidence="17" id="KW-1185">Reference proteome</keyword>
<dbReference type="STRING" id="1220589.CD32_09875"/>
<reference evidence="16 17" key="1">
    <citation type="submission" date="2014-02" db="EMBL/GenBank/DDBJ databases">
        <title>Draft genome sequence of Lysinibacillus odysseyi NBRC 100172.</title>
        <authorList>
            <person name="Zhang F."/>
            <person name="Wang G."/>
            <person name="Zhang L."/>
        </authorList>
    </citation>
    <scope>NUCLEOTIDE SEQUENCE [LARGE SCALE GENOMIC DNA]</scope>
    <source>
        <strain evidence="16 17">NBRC 100172</strain>
    </source>
</reference>
<keyword evidence="6" id="KW-0808">Transferase</keyword>
<evidence type="ECO:0000256" key="8">
    <source>
        <dbReference type="ARBA" id="ARBA00022741"/>
    </source>
</evidence>
<comment type="caution">
    <text evidence="16">The sequence shown here is derived from an EMBL/GenBank/DDBJ whole genome shotgun (WGS) entry which is preliminary data.</text>
</comment>
<dbReference type="InterPro" id="IPR003594">
    <property type="entry name" value="HATPase_dom"/>
</dbReference>
<evidence type="ECO:0000256" key="2">
    <source>
        <dbReference type="ARBA" id="ARBA00004651"/>
    </source>
</evidence>
<dbReference type="CDD" id="cd00082">
    <property type="entry name" value="HisKA"/>
    <property type="match status" value="1"/>
</dbReference>
<dbReference type="SMART" id="SM00387">
    <property type="entry name" value="HATPase_c"/>
    <property type="match status" value="1"/>
</dbReference>
<dbReference type="PANTHER" id="PTHR45528">
    <property type="entry name" value="SENSOR HISTIDINE KINASE CPXA"/>
    <property type="match status" value="1"/>
</dbReference>
<evidence type="ECO:0000313" key="16">
    <source>
        <dbReference type="EMBL" id="KGR85513.1"/>
    </source>
</evidence>
<dbReference type="GO" id="GO:0000155">
    <property type="term" value="F:phosphorelay sensor kinase activity"/>
    <property type="evidence" value="ECO:0007669"/>
    <property type="project" value="InterPro"/>
</dbReference>
<keyword evidence="4" id="KW-1003">Cell membrane</keyword>
<keyword evidence="7 14" id="KW-0812">Transmembrane</keyword>
<evidence type="ECO:0000256" key="5">
    <source>
        <dbReference type="ARBA" id="ARBA00022553"/>
    </source>
</evidence>
<evidence type="ECO:0000256" key="6">
    <source>
        <dbReference type="ARBA" id="ARBA00022679"/>
    </source>
</evidence>
<dbReference type="CDD" id="cd00075">
    <property type="entry name" value="HATPase"/>
    <property type="match status" value="1"/>
</dbReference>
<dbReference type="Gene3D" id="3.30.565.10">
    <property type="entry name" value="Histidine kinase-like ATPase, C-terminal domain"/>
    <property type="match status" value="1"/>
</dbReference>
<evidence type="ECO:0000256" key="13">
    <source>
        <dbReference type="ARBA" id="ARBA00023136"/>
    </source>
</evidence>
<dbReference type="OrthoDB" id="368131at2"/>
<dbReference type="Pfam" id="PF02518">
    <property type="entry name" value="HATPase_c"/>
    <property type="match status" value="1"/>
</dbReference>
<keyword evidence="11 14" id="KW-1133">Transmembrane helix</keyword>
<sequence length="468" mass="54046">MKWKLTGRYLLSIVLVVVLVIFINLILGVAMLTAQLTFDIPIFQNREISPEQFTRAFQKEIMTDNHGVTISETGQKKLVKKNAWIQILDENGKEVYGFRVPGHVKKKYTPADIVQMYKYKEVDANTVVYVGAKENNDREFSYLIGIENPALNRNFISFDERDIFRAINIGMIIFLIDIFIALLVGYLFSKRLTQPLYTLIESIKKLANHEFNHHPHSKGLYKNVFYNLNHLSDQLKLSERERKRLDSMREEWISNISHDIKTPLSSIQGYAEMIKEPSYDFTLEEIREYAEIIEAKSIYIKEVVEDLNLSTRLKNKELSLVKKEVNIVALLRKIVIDLLNDPRYANHNIQFAVNEESIILDVDEILFRRAVTNLIYNAIVHNNDDVKIEVIIEKKEHIYISIKDDGKGIKKEELERIFDRYYRGTNTGTAHKGSGLGMAIANDIIKAHDGQITIHSEIGCGTTIEIQI</sequence>
<accession>A0A0A3IRK7</accession>
<dbReference type="SMART" id="SM00388">
    <property type="entry name" value="HisKA"/>
    <property type="match status" value="1"/>
</dbReference>
<dbReference type="PROSITE" id="PS50109">
    <property type="entry name" value="HIS_KIN"/>
    <property type="match status" value="1"/>
</dbReference>
<feature type="domain" description="Histidine kinase" evidence="15">
    <location>
        <begin position="255"/>
        <end position="468"/>
    </location>
</feature>
<comment type="subcellular location">
    <subcellularLocation>
        <location evidence="2">Cell membrane</location>
        <topology evidence="2">Multi-pass membrane protein</topology>
    </subcellularLocation>
</comment>
<dbReference type="AlphaFoldDB" id="A0A0A3IRK7"/>
<keyword evidence="10" id="KW-0067">ATP-binding</keyword>
<dbReference type="InterPro" id="IPR005467">
    <property type="entry name" value="His_kinase_dom"/>
</dbReference>
<dbReference type="InterPro" id="IPR036097">
    <property type="entry name" value="HisK_dim/P_sf"/>
</dbReference>
<name>A0A0A3IRK7_9BACI</name>
<evidence type="ECO:0000256" key="14">
    <source>
        <dbReference type="SAM" id="Phobius"/>
    </source>
</evidence>
<gene>
    <name evidence="16" type="ORF">CD32_09875</name>
</gene>
<keyword evidence="5" id="KW-0597">Phosphoprotein</keyword>
<dbReference type="GO" id="GO:0005524">
    <property type="term" value="F:ATP binding"/>
    <property type="evidence" value="ECO:0007669"/>
    <property type="project" value="UniProtKB-KW"/>
</dbReference>
<evidence type="ECO:0000259" key="15">
    <source>
        <dbReference type="PROSITE" id="PS50109"/>
    </source>
</evidence>
<keyword evidence="9 16" id="KW-0418">Kinase</keyword>
<dbReference type="RefSeq" id="WP_036153994.1">
    <property type="nucleotide sequence ID" value="NZ_AVCX01000007.1"/>
</dbReference>
<keyword evidence="8" id="KW-0547">Nucleotide-binding</keyword>
<keyword evidence="12" id="KW-0902">Two-component regulatory system</keyword>
<dbReference type="EC" id="2.7.13.3" evidence="3"/>
<evidence type="ECO:0000256" key="11">
    <source>
        <dbReference type="ARBA" id="ARBA00022989"/>
    </source>
</evidence>
<dbReference type="SUPFAM" id="SSF55874">
    <property type="entry name" value="ATPase domain of HSP90 chaperone/DNA topoisomerase II/histidine kinase"/>
    <property type="match status" value="1"/>
</dbReference>
<proteinExistence type="predicted"/>
<protein>
    <recommendedName>
        <fullName evidence="3">histidine kinase</fullName>
        <ecNumber evidence="3">2.7.13.3</ecNumber>
    </recommendedName>
</protein>
<dbReference type="EMBL" id="JPVP01000054">
    <property type="protein sequence ID" value="KGR85513.1"/>
    <property type="molecule type" value="Genomic_DNA"/>
</dbReference>
<dbReference type="InterPro" id="IPR036890">
    <property type="entry name" value="HATPase_C_sf"/>
</dbReference>
<evidence type="ECO:0000256" key="10">
    <source>
        <dbReference type="ARBA" id="ARBA00022840"/>
    </source>
</evidence>
<dbReference type="InterPro" id="IPR003661">
    <property type="entry name" value="HisK_dim/P_dom"/>
</dbReference>
<dbReference type="PRINTS" id="PR00344">
    <property type="entry name" value="BCTRLSENSOR"/>
</dbReference>
<dbReference type="eggNOG" id="COG2205">
    <property type="taxonomic scope" value="Bacteria"/>
</dbReference>
<dbReference type="GO" id="GO:0005886">
    <property type="term" value="C:plasma membrane"/>
    <property type="evidence" value="ECO:0007669"/>
    <property type="project" value="UniProtKB-SubCell"/>
</dbReference>
<dbReference type="Gene3D" id="1.10.287.130">
    <property type="match status" value="1"/>
</dbReference>
<evidence type="ECO:0000256" key="1">
    <source>
        <dbReference type="ARBA" id="ARBA00000085"/>
    </source>
</evidence>
<evidence type="ECO:0000256" key="4">
    <source>
        <dbReference type="ARBA" id="ARBA00022475"/>
    </source>
</evidence>
<dbReference type="Proteomes" id="UP000030437">
    <property type="component" value="Unassembled WGS sequence"/>
</dbReference>